<comment type="catalytic activity">
    <reaction evidence="1">
        <text>O-phospho-L-threonyl-[protein] + H2O = L-threonyl-[protein] + phosphate</text>
        <dbReference type="Rhea" id="RHEA:47004"/>
        <dbReference type="Rhea" id="RHEA-COMP:11060"/>
        <dbReference type="Rhea" id="RHEA-COMP:11605"/>
        <dbReference type="ChEBI" id="CHEBI:15377"/>
        <dbReference type="ChEBI" id="CHEBI:30013"/>
        <dbReference type="ChEBI" id="CHEBI:43474"/>
        <dbReference type="ChEBI" id="CHEBI:61977"/>
        <dbReference type="EC" id="3.1.3.16"/>
    </reaction>
</comment>
<feature type="compositionally biased region" description="Polar residues" evidence="2">
    <location>
        <begin position="381"/>
        <end position="390"/>
    </location>
</feature>
<dbReference type="PROSITE" id="PS51746">
    <property type="entry name" value="PPM_2"/>
    <property type="match status" value="1"/>
</dbReference>
<evidence type="ECO:0000313" key="4">
    <source>
        <dbReference type="EMBL" id="KFG30645.1"/>
    </source>
</evidence>
<dbReference type="Gene3D" id="3.60.40.10">
    <property type="entry name" value="PPM-type phosphatase domain"/>
    <property type="match status" value="1"/>
</dbReference>
<keyword evidence="1" id="KW-0460">Magnesium</keyword>
<comment type="cofactor">
    <cofactor evidence="1">
        <name>Mn(2+)</name>
        <dbReference type="ChEBI" id="CHEBI:29035"/>
    </cofactor>
</comment>
<dbReference type="InterPro" id="IPR039123">
    <property type="entry name" value="PPTC7"/>
</dbReference>
<feature type="domain" description="PPM-type phosphatase" evidence="3">
    <location>
        <begin position="38"/>
        <end position="356"/>
    </location>
</feature>
<evidence type="ECO:0000256" key="1">
    <source>
        <dbReference type="RuleBase" id="RU366020"/>
    </source>
</evidence>
<evidence type="ECO:0000313" key="5">
    <source>
        <dbReference type="Proteomes" id="UP000028828"/>
    </source>
</evidence>
<dbReference type="SUPFAM" id="SSF81606">
    <property type="entry name" value="PP2C-like"/>
    <property type="match status" value="1"/>
</dbReference>
<comment type="similarity">
    <text evidence="1">Belongs to the PP2C family.</text>
</comment>
<dbReference type="OrthoDB" id="10266364at2759"/>
<dbReference type="EMBL" id="AEYI02002036">
    <property type="protein sequence ID" value="KFG30645.1"/>
    <property type="molecule type" value="Genomic_DNA"/>
</dbReference>
<name>A0A086JES7_TOXGO</name>
<dbReference type="Proteomes" id="UP000028828">
    <property type="component" value="Unassembled WGS sequence"/>
</dbReference>
<dbReference type="SMART" id="SM00332">
    <property type="entry name" value="PP2Cc"/>
    <property type="match status" value="1"/>
</dbReference>
<keyword evidence="1 4" id="KW-0378">Hydrolase</keyword>
<accession>A0A086JES7</accession>
<dbReference type="PANTHER" id="PTHR12320">
    <property type="entry name" value="PROTEIN PHOSPHATASE 2C"/>
    <property type="match status" value="1"/>
</dbReference>
<dbReference type="AlphaFoldDB" id="A0A086JES7"/>
<keyword evidence="1" id="KW-0464">Manganese</keyword>
<evidence type="ECO:0000259" key="3">
    <source>
        <dbReference type="PROSITE" id="PS51746"/>
    </source>
</evidence>
<dbReference type="InterPro" id="IPR001932">
    <property type="entry name" value="PPM-type_phosphatase-like_dom"/>
</dbReference>
<sequence length="533" mass="57774">MQRGERLSPCCCGCPLSREIEFYHNTDSNTLPRFYFYACGKSKQHPLKGGPLKTTNADAFLIDRQVLGIADGVSSVEAEGFDPSRLPVELLTECSIECRARQQCSSVYDAESESIWTSWDLKEFSPHQYPLHILSRAHASCSSWGATTCVLTILDQSYLWTVNIGDSQALLLRRTSTPPRTVPVDQYTEHEMCHSSRSRIGDLSLCGGYQVVHRVTPQQHFFNCPFQLTRMPDVDCSFGEVLRRTADSADVSGHDVEAGDIIIVGSDGLFDNLFDEDILQVVNELCWRTSKAGEPPTTEPHVVAEKLLEMAMIAAGGCTNTEKAYLTPYAEGAFIELGKRVYGGKPDDITVVVGYIIDREAPRRGSAGDSNCTRAAERPAQQDQAGSQDSCPYGIMDPIGELVGEEATSCMPNGRAPSLYGTPAHQRGISDTGSKSRGNTSETTASKATMLSCQRSPGQSLLPAPTKQIDCPSSNETHTTLKNKMGMQYASLVAAVALSRRSFPPGAGRGALTAAPAWVASVHSVPADFSSKP</sequence>
<protein>
    <recommendedName>
        <fullName evidence="1">Protein phosphatase</fullName>
        <ecNumber evidence="1">3.1.3.16</ecNumber>
    </recommendedName>
</protein>
<dbReference type="VEuPathDB" id="ToxoDB:TGP89_207590"/>
<dbReference type="GO" id="GO:0004722">
    <property type="term" value="F:protein serine/threonine phosphatase activity"/>
    <property type="evidence" value="ECO:0007669"/>
    <property type="project" value="UniProtKB-EC"/>
</dbReference>
<dbReference type="EC" id="3.1.3.16" evidence="1"/>
<comment type="catalytic activity">
    <reaction evidence="1">
        <text>O-phospho-L-seryl-[protein] + H2O = L-seryl-[protein] + phosphate</text>
        <dbReference type="Rhea" id="RHEA:20629"/>
        <dbReference type="Rhea" id="RHEA-COMP:9863"/>
        <dbReference type="Rhea" id="RHEA-COMP:11604"/>
        <dbReference type="ChEBI" id="CHEBI:15377"/>
        <dbReference type="ChEBI" id="CHEBI:29999"/>
        <dbReference type="ChEBI" id="CHEBI:43474"/>
        <dbReference type="ChEBI" id="CHEBI:83421"/>
        <dbReference type="EC" id="3.1.3.16"/>
    </reaction>
</comment>
<dbReference type="Pfam" id="PF00481">
    <property type="entry name" value="PP2C"/>
    <property type="match status" value="1"/>
</dbReference>
<keyword evidence="1" id="KW-0479">Metal-binding</keyword>
<comment type="cofactor">
    <cofactor evidence="1">
        <name>Mg(2+)</name>
        <dbReference type="ChEBI" id="CHEBI:18420"/>
    </cofactor>
</comment>
<keyword evidence="1" id="KW-0904">Protein phosphatase</keyword>
<dbReference type="GO" id="GO:0046872">
    <property type="term" value="F:metal ion binding"/>
    <property type="evidence" value="ECO:0007669"/>
    <property type="project" value="UniProtKB-UniRule"/>
</dbReference>
<organism evidence="4 5">
    <name type="scientific">Toxoplasma gondii p89</name>
    <dbReference type="NCBI Taxonomy" id="943119"/>
    <lineage>
        <taxon>Eukaryota</taxon>
        <taxon>Sar</taxon>
        <taxon>Alveolata</taxon>
        <taxon>Apicomplexa</taxon>
        <taxon>Conoidasida</taxon>
        <taxon>Coccidia</taxon>
        <taxon>Eucoccidiorida</taxon>
        <taxon>Eimeriorina</taxon>
        <taxon>Sarcocystidae</taxon>
        <taxon>Toxoplasma</taxon>
    </lineage>
</organism>
<feature type="region of interest" description="Disordered" evidence="2">
    <location>
        <begin position="363"/>
        <end position="392"/>
    </location>
</feature>
<comment type="caution">
    <text evidence="4">The sequence shown here is derived from an EMBL/GenBank/DDBJ whole genome shotgun (WGS) entry which is preliminary data.</text>
</comment>
<reference evidence="4 5" key="1">
    <citation type="submission" date="2014-03" db="EMBL/GenBank/DDBJ databases">
        <authorList>
            <person name="Sibley D."/>
            <person name="Venepally P."/>
            <person name="Karamycheva S."/>
            <person name="Hadjithomas M."/>
            <person name="Khan A."/>
            <person name="Brunk B."/>
            <person name="Roos D."/>
            <person name="Caler E."/>
            <person name="Lorenzi H."/>
        </authorList>
    </citation>
    <scope>NUCLEOTIDE SEQUENCE [LARGE SCALE GENOMIC DNA]</scope>
    <source>
        <strain evidence="5">p89</strain>
    </source>
</reference>
<gene>
    <name evidence="4" type="ORF">TGP89_207590</name>
</gene>
<feature type="compositionally biased region" description="Polar residues" evidence="2">
    <location>
        <begin position="429"/>
        <end position="459"/>
    </location>
</feature>
<feature type="region of interest" description="Disordered" evidence="2">
    <location>
        <begin position="415"/>
        <end position="474"/>
    </location>
</feature>
<proteinExistence type="inferred from homology"/>
<evidence type="ECO:0000256" key="2">
    <source>
        <dbReference type="SAM" id="MobiDB-lite"/>
    </source>
</evidence>
<dbReference type="InterPro" id="IPR036457">
    <property type="entry name" value="PPM-type-like_dom_sf"/>
</dbReference>
<dbReference type="PANTHER" id="PTHR12320:SF1">
    <property type="entry name" value="PROTEIN PHOSPHATASE PTC7 HOMOLOG"/>
    <property type="match status" value="1"/>
</dbReference>